<accession>A0A5B7GPU5</accession>
<feature type="compositionally biased region" description="Polar residues" evidence="1">
    <location>
        <begin position="36"/>
        <end position="67"/>
    </location>
</feature>
<name>A0A5B7GPU5_PORTR</name>
<evidence type="ECO:0000256" key="1">
    <source>
        <dbReference type="SAM" id="MobiDB-lite"/>
    </source>
</evidence>
<evidence type="ECO:0000313" key="2">
    <source>
        <dbReference type="EMBL" id="MPC59058.1"/>
    </source>
</evidence>
<sequence>MLASSVSSGTTERTESVPGRSGPASPGKPDDLGVTSIETLQAPTGTGEQTTSLARSTPAMGSSTTRTPGLKGLLHSGGPGGLELMKRH</sequence>
<keyword evidence="3" id="KW-1185">Reference proteome</keyword>
<feature type="compositionally biased region" description="Polar residues" evidence="1">
    <location>
        <begin position="1"/>
        <end position="11"/>
    </location>
</feature>
<evidence type="ECO:0000313" key="3">
    <source>
        <dbReference type="Proteomes" id="UP000324222"/>
    </source>
</evidence>
<proteinExistence type="predicted"/>
<feature type="region of interest" description="Disordered" evidence="1">
    <location>
        <begin position="1"/>
        <end position="88"/>
    </location>
</feature>
<dbReference type="EMBL" id="VSRR010016217">
    <property type="protein sequence ID" value="MPC59058.1"/>
    <property type="molecule type" value="Genomic_DNA"/>
</dbReference>
<dbReference type="AlphaFoldDB" id="A0A5B7GPU5"/>
<dbReference type="Proteomes" id="UP000324222">
    <property type="component" value="Unassembled WGS sequence"/>
</dbReference>
<protein>
    <submittedName>
        <fullName evidence="2">Uncharacterized protein</fullName>
    </submittedName>
</protein>
<gene>
    <name evidence="2" type="ORF">E2C01_053073</name>
</gene>
<comment type="caution">
    <text evidence="2">The sequence shown here is derived from an EMBL/GenBank/DDBJ whole genome shotgun (WGS) entry which is preliminary data.</text>
</comment>
<organism evidence="2 3">
    <name type="scientific">Portunus trituberculatus</name>
    <name type="common">Swimming crab</name>
    <name type="synonym">Neptunus trituberculatus</name>
    <dbReference type="NCBI Taxonomy" id="210409"/>
    <lineage>
        <taxon>Eukaryota</taxon>
        <taxon>Metazoa</taxon>
        <taxon>Ecdysozoa</taxon>
        <taxon>Arthropoda</taxon>
        <taxon>Crustacea</taxon>
        <taxon>Multicrustacea</taxon>
        <taxon>Malacostraca</taxon>
        <taxon>Eumalacostraca</taxon>
        <taxon>Eucarida</taxon>
        <taxon>Decapoda</taxon>
        <taxon>Pleocyemata</taxon>
        <taxon>Brachyura</taxon>
        <taxon>Eubrachyura</taxon>
        <taxon>Portunoidea</taxon>
        <taxon>Portunidae</taxon>
        <taxon>Portuninae</taxon>
        <taxon>Portunus</taxon>
    </lineage>
</organism>
<reference evidence="2 3" key="1">
    <citation type="submission" date="2019-05" db="EMBL/GenBank/DDBJ databases">
        <title>Another draft genome of Portunus trituberculatus and its Hox gene families provides insights of decapod evolution.</title>
        <authorList>
            <person name="Jeong J.-H."/>
            <person name="Song I."/>
            <person name="Kim S."/>
            <person name="Choi T."/>
            <person name="Kim D."/>
            <person name="Ryu S."/>
            <person name="Kim W."/>
        </authorList>
    </citation>
    <scope>NUCLEOTIDE SEQUENCE [LARGE SCALE GENOMIC DNA]</scope>
    <source>
        <tissue evidence="2">Muscle</tissue>
    </source>
</reference>